<dbReference type="InterPro" id="IPR000774">
    <property type="entry name" value="PPIase_FKBP_N"/>
</dbReference>
<evidence type="ECO:0000256" key="2">
    <source>
        <dbReference type="ARBA" id="ARBA00013194"/>
    </source>
</evidence>
<dbReference type="EMBL" id="UOFR01000038">
    <property type="protein sequence ID" value="VAW96457.1"/>
    <property type="molecule type" value="Genomic_DNA"/>
</dbReference>
<dbReference type="EC" id="5.2.1.8" evidence="2"/>
<keyword evidence="4 6" id="KW-0413">Isomerase</keyword>
<name>A0A3B1AA08_9ZZZZ</name>
<dbReference type="FunFam" id="3.10.50.40:FF:000004">
    <property type="entry name" value="Peptidyl-prolyl cis-trans isomerase"/>
    <property type="match status" value="1"/>
</dbReference>
<dbReference type="Pfam" id="PF01346">
    <property type="entry name" value="FKBP_N"/>
    <property type="match status" value="1"/>
</dbReference>
<dbReference type="InterPro" id="IPR036944">
    <property type="entry name" value="PPIase_FKBP_N_sf"/>
</dbReference>
<feature type="domain" description="PPIase FKBP-type" evidence="5">
    <location>
        <begin position="141"/>
        <end position="227"/>
    </location>
</feature>
<dbReference type="SUPFAM" id="SSF54534">
    <property type="entry name" value="FKBP-like"/>
    <property type="match status" value="1"/>
</dbReference>
<dbReference type="Gene3D" id="1.10.287.460">
    <property type="entry name" value="Peptidyl-prolyl cis-trans isomerase, FKBP-type, N-terminal domain"/>
    <property type="match status" value="1"/>
</dbReference>
<dbReference type="Gene3D" id="3.10.50.40">
    <property type="match status" value="1"/>
</dbReference>
<evidence type="ECO:0000256" key="4">
    <source>
        <dbReference type="ARBA" id="ARBA00023235"/>
    </source>
</evidence>
<proteinExistence type="predicted"/>
<protein>
    <recommendedName>
        <fullName evidence="2">peptidylprolyl isomerase</fullName>
        <ecNumber evidence="2">5.2.1.8</ecNumber>
    </recommendedName>
</protein>
<dbReference type="AlphaFoldDB" id="A0A3B1AA08"/>
<evidence type="ECO:0000313" key="6">
    <source>
        <dbReference type="EMBL" id="VAW96457.1"/>
    </source>
</evidence>
<reference evidence="6" key="1">
    <citation type="submission" date="2018-06" db="EMBL/GenBank/DDBJ databases">
        <authorList>
            <person name="Zhirakovskaya E."/>
        </authorList>
    </citation>
    <scope>NUCLEOTIDE SEQUENCE</scope>
</reference>
<dbReference type="PROSITE" id="PS50059">
    <property type="entry name" value="FKBP_PPIASE"/>
    <property type="match status" value="1"/>
</dbReference>
<dbReference type="InterPro" id="IPR001179">
    <property type="entry name" value="PPIase_FKBP_dom"/>
</dbReference>
<keyword evidence="3" id="KW-0697">Rotamase</keyword>
<evidence type="ECO:0000256" key="1">
    <source>
        <dbReference type="ARBA" id="ARBA00000971"/>
    </source>
</evidence>
<dbReference type="Pfam" id="PF00254">
    <property type="entry name" value="FKBP_C"/>
    <property type="match status" value="1"/>
</dbReference>
<dbReference type="GO" id="GO:0006457">
    <property type="term" value="P:protein folding"/>
    <property type="evidence" value="ECO:0007669"/>
    <property type="project" value="InterPro"/>
</dbReference>
<dbReference type="InterPro" id="IPR046357">
    <property type="entry name" value="PPIase_dom_sf"/>
</dbReference>
<accession>A0A3B1AA08</accession>
<sequence>MKKSTNQIFIIAGLFLFAANVMAADYKSEKAKLSYAIGVTMANSLKQQKIDGDVDAKLIGEAIVDILGGKKLKVTQADQQAAMTAFQQKMMAKQKEAADGKKAVGDKFRAENKKRKGVTELPNGIQYEVLKDGKGDKPKKTDKVTVHYHGTLIDGTVFDSSTKRGKPASFPLNGVIKGWQEVLPLMPTGAKWKVVIPPELAYGERGAGGSIGPNETLIFEIELISIDK</sequence>
<evidence type="ECO:0000259" key="5">
    <source>
        <dbReference type="PROSITE" id="PS50059"/>
    </source>
</evidence>
<comment type="catalytic activity">
    <reaction evidence="1">
        <text>[protein]-peptidylproline (omega=180) = [protein]-peptidylproline (omega=0)</text>
        <dbReference type="Rhea" id="RHEA:16237"/>
        <dbReference type="Rhea" id="RHEA-COMP:10747"/>
        <dbReference type="Rhea" id="RHEA-COMP:10748"/>
        <dbReference type="ChEBI" id="CHEBI:83833"/>
        <dbReference type="ChEBI" id="CHEBI:83834"/>
        <dbReference type="EC" id="5.2.1.8"/>
    </reaction>
</comment>
<dbReference type="PANTHER" id="PTHR43811:SF19">
    <property type="entry name" value="39 KDA FK506-BINDING NUCLEAR PROTEIN"/>
    <property type="match status" value="1"/>
</dbReference>
<gene>
    <name evidence="6" type="ORF">MNBD_GAMMA21-1025</name>
</gene>
<organism evidence="6">
    <name type="scientific">hydrothermal vent metagenome</name>
    <dbReference type="NCBI Taxonomy" id="652676"/>
    <lineage>
        <taxon>unclassified sequences</taxon>
        <taxon>metagenomes</taxon>
        <taxon>ecological metagenomes</taxon>
    </lineage>
</organism>
<evidence type="ECO:0000256" key="3">
    <source>
        <dbReference type="ARBA" id="ARBA00023110"/>
    </source>
</evidence>
<dbReference type="GO" id="GO:0003755">
    <property type="term" value="F:peptidyl-prolyl cis-trans isomerase activity"/>
    <property type="evidence" value="ECO:0007669"/>
    <property type="project" value="UniProtKB-KW"/>
</dbReference>
<dbReference type="PANTHER" id="PTHR43811">
    <property type="entry name" value="FKBP-TYPE PEPTIDYL-PROLYL CIS-TRANS ISOMERASE FKPA"/>
    <property type="match status" value="1"/>
</dbReference>